<sequence>MLFVCLLVCLLFRANCLLNVRLKNTFSGLSFSPALYTYSFVRVLFLFRM</sequence>
<organism evidence="1 2">
    <name type="scientific">Bacteroides clarus YIT 12056</name>
    <dbReference type="NCBI Taxonomy" id="762984"/>
    <lineage>
        <taxon>Bacteria</taxon>
        <taxon>Pseudomonadati</taxon>
        <taxon>Bacteroidota</taxon>
        <taxon>Bacteroidia</taxon>
        <taxon>Bacteroidales</taxon>
        <taxon>Bacteroidaceae</taxon>
        <taxon>Bacteroides</taxon>
    </lineage>
</organism>
<keyword evidence="2" id="KW-1185">Reference proteome</keyword>
<evidence type="ECO:0000313" key="2">
    <source>
        <dbReference type="Proteomes" id="UP000010321"/>
    </source>
</evidence>
<dbReference type="EMBL" id="AFBM01000006">
    <property type="protein sequence ID" value="EGF54257.1"/>
    <property type="molecule type" value="Genomic_DNA"/>
</dbReference>
<proteinExistence type="predicted"/>
<protein>
    <submittedName>
        <fullName evidence="1">Uncharacterized protein</fullName>
    </submittedName>
</protein>
<comment type="caution">
    <text evidence="1">The sequence shown here is derived from an EMBL/GenBank/DDBJ whole genome shotgun (WGS) entry which is preliminary data.</text>
</comment>
<dbReference type="Proteomes" id="UP000010321">
    <property type="component" value="Unassembled WGS sequence"/>
</dbReference>
<reference evidence="1 2" key="1">
    <citation type="submission" date="2011-02" db="EMBL/GenBank/DDBJ databases">
        <authorList>
            <person name="Weinstock G."/>
            <person name="Sodergren E."/>
            <person name="Clifton S."/>
            <person name="Fulton L."/>
            <person name="Fulton B."/>
            <person name="Courtney L."/>
            <person name="Fronick C."/>
            <person name="Harrison M."/>
            <person name="Strong C."/>
            <person name="Farmer C."/>
            <person name="Delahaunty K."/>
            <person name="Markovic C."/>
            <person name="Hall O."/>
            <person name="Minx P."/>
            <person name="Tomlinson C."/>
            <person name="Mitreva M."/>
            <person name="Hou S."/>
            <person name="Chen J."/>
            <person name="Wollam A."/>
            <person name="Pepin K.H."/>
            <person name="Johnson M."/>
            <person name="Bhonagiri V."/>
            <person name="Zhang X."/>
            <person name="Suruliraj S."/>
            <person name="Warren W."/>
            <person name="Chinwalla A."/>
            <person name="Mardis E.R."/>
            <person name="Wilson R.K."/>
        </authorList>
    </citation>
    <scope>NUCLEOTIDE SEQUENCE [LARGE SCALE GENOMIC DNA]</scope>
    <source>
        <strain evidence="1 2">YIT 12056</strain>
    </source>
</reference>
<accession>A0ABN0CRW2</accession>
<gene>
    <name evidence="1" type="ORF">HMPREF9445_00606</name>
</gene>
<name>A0ABN0CRW2_9BACE</name>
<evidence type="ECO:0000313" key="1">
    <source>
        <dbReference type="EMBL" id="EGF54257.1"/>
    </source>
</evidence>